<evidence type="ECO:0000313" key="4">
    <source>
        <dbReference type="Proteomes" id="UP000008810"/>
    </source>
</evidence>
<evidence type="ECO:0000313" key="2">
    <source>
        <dbReference type="EMBL" id="KQJ97658.1"/>
    </source>
</evidence>
<accession>A0A0Q3HVZ5</accession>
<dbReference type="Proteomes" id="UP000008810">
    <property type="component" value="Chromosome 3"/>
</dbReference>
<reference evidence="2" key="2">
    <citation type="submission" date="2017-06" db="EMBL/GenBank/DDBJ databases">
        <title>WGS assembly of Brachypodium distachyon.</title>
        <authorList>
            <consortium name="The International Brachypodium Initiative"/>
            <person name="Lucas S."/>
            <person name="Harmon-Smith M."/>
            <person name="Lail K."/>
            <person name="Tice H."/>
            <person name="Grimwood J."/>
            <person name="Bruce D."/>
            <person name="Barry K."/>
            <person name="Shu S."/>
            <person name="Lindquist E."/>
            <person name="Wang M."/>
            <person name="Pitluck S."/>
            <person name="Vogel J.P."/>
            <person name="Garvin D.F."/>
            <person name="Mockler T.C."/>
            <person name="Schmutz J."/>
            <person name="Rokhsar D."/>
            <person name="Bevan M.W."/>
        </authorList>
    </citation>
    <scope>NUCLEOTIDE SEQUENCE</scope>
    <source>
        <strain evidence="2">Bd21</strain>
    </source>
</reference>
<feature type="region of interest" description="Disordered" evidence="1">
    <location>
        <begin position="1"/>
        <end position="80"/>
    </location>
</feature>
<dbReference type="EnsemblPlants" id="KQJ97658">
    <property type="protein sequence ID" value="KQJ97658"/>
    <property type="gene ID" value="BRADI_3g32475v3"/>
</dbReference>
<protein>
    <submittedName>
        <fullName evidence="2 3">Uncharacterized protein</fullName>
    </submittedName>
</protein>
<dbReference type="Gramene" id="KQJ97658">
    <property type="protein sequence ID" value="KQJ97658"/>
    <property type="gene ID" value="BRADI_3g32475v3"/>
</dbReference>
<dbReference type="AlphaFoldDB" id="A0A0Q3HVZ5"/>
<feature type="compositionally biased region" description="Low complexity" evidence="1">
    <location>
        <begin position="114"/>
        <end position="125"/>
    </location>
</feature>
<gene>
    <name evidence="2" type="ORF">BRADI_3g32475v3</name>
</gene>
<feature type="compositionally biased region" description="Basic and acidic residues" evidence="1">
    <location>
        <begin position="1"/>
        <end position="15"/>
    </location>
</feature>
<evidence type="ECO:0000313" key="3">
    <source>
        <dbReference type="EnsemblPlants" id="KQJ97658"/>
    </source>
</evidence>
<dbReference type="InParanoid" id="A0A0Q3HVZ5"/>
<keyword evidence="4" id="KW-1185">Reference proteome</keyword>
<feature type="region of interest" description="Disordered" evidence="1">
    <location>
        <begin position="114"/>
        <end position="194"/>
    </location>
</feature>
<organism evidence="2">
    <name type="scientific">Brachypodium distachyon</name>
    <name type="common">Purple false brome</name>
    <name type="synonym">Trachynia distachya</name>
    <dbReference type="NCBI Taxonomy" id="15368"/>
    <lineage>
        <taxon>Eukaryota</taxon>
        <taxon>Viridiplantae</taxon>
        <taxon>Streptophyta</taxon>
        <taxon>Embryophyta</taxon>
        <taxon>Tracheophyta</taxon>
        <taxon>Spermatophyta</taxon>
        <taxon>Magnoliopsida</taxon>
        <taxon>Liliopsida</taxon>
        <taxon>Poales</taxon>
        <taxon>Poaceae</taxon>
        <taxon>BOP clade</taxon>
        <taxon>Pooideae</taxon>
        <taxon>Stipodae</taxon>
        <taxon>Brachypodieae</taxon>
        <taxon>Brachypodium</taxon>
    </lineage>
</organism>
<reference evidence="3" key="3">
    <citation type="submission" date="2018-08" db="UniProtKB">
        <authorList>
            <consortium name="EnsemblPlants"/>
        </authorList>
    </citation>
    <scope>IDENTIFICATION</scope>
    <source>
        <strain evidence="3">cv. Bd21</strain>
    </source>
</reference>
<sequence length="206" mass="22082">MGASEEKMKNTEEQKRRTRRGGRSTGARLQGSRSGTRGHGRDGKGKGKKEKGKDSGPTTHQAPFGHGEADWPKPTGLHPKMVRRALNTSRRLDAASGGFRFGLLGSPVDDENCSAAPAFSPGSSPRYLADARARHRTEDDDDDGGAGVLAADLGVVRQRSRRRRAGGPGPGARSMGDLDEPPAMTRRAAATMGKRWRARAALKREC</sequence>
<name>A0A0Q3HVZ5_BRADI</name>
<dbReference type="EMBL" id="CM000882">
    <property type="protein sequence ID" value="KQJ97658.1"/>
    <property type="molecule type" value="Genomic_DNA"/>
</dbReference>
<reference evidence="2 3" key="1">
    <citation type="journal article" date="2010" name="Nature">
        <title>Genome sequencing and analysis of the model grass Brachypodium distachyon.</title>
        <authorList>
            <consortium name="International Brachypodium Initiative"/>
        </authorList>
    </citation>
    <scope>NUCLEOTIDE SEQUENCE [LARGE SCALE GENOMIC DNA]</scope>
    <source>
        <strain evidence="2 3">Bd21</strain>
    </source>
</reference>
<evidence type="ECO:0000256" key="1">
    <source>
        <dbReference type="SAM" id="MobiDB-lite"/>
    </source>
</evidence>
<feature type="compositionally biased region" description="Low complexity" evidence="1">
    <location>
        <begin position="148"/>
        <end position="157"/>
    </location>
</feature>
<proteinExistence type="predicted"/>
<feature type="compositionally biased region" description="Basic and acidic residues" evidence="1">
    <location>
        <begin position="129"/>
        <end position="138"/>
    </location>
</feature>